<feature type="compositionally biased region" description="Polar residues" evidence="1">
    <location>
        <begin position="1"/>
        <end position="11"/>
    </location>
</feature>
<organism evidence="2">
    <name type="scientific">marine sediment metagenome</name>
    <dbReference type="NCBI Taxonomy" id="412755"/>
    <lineage>
        <taxon>unclassified sequences</taxon>
        <taxon>metagenomes</taxon>
        <taxon>ecological metagenomes</taxon>
    </lineage>
</organism>
<feature type="non-terminal residue" evidence="2">
    <location>
        <position position="1"/>
    </location>
</feature>
<proteinExistence type="predicted"/>
<feature type="region of interest" description="Disordered" evidence="1">
    <location>
        <begin position="142"/>
        <end position="174"/>
    </location>
</feature>
<comment type="caution">
    <text evidence="2">The sequence shown here is derived from an EMBL/GenBank/DDBJ whole genome shotgun (WGS) entry which is preliminary data.</text>
</comment>
<evidence type="ECO:0000313" key="2">
    <source>
        <dbReference type="EMBL" id="GAG32542.1"/>
    </source>
</evidence>
<sequence>AGTETAKSSFSGLLENEKAIQASLKQPPLAEEKPHPLENERGLPNVVGVMFLKTHAISKPKKKQHLEDVVHARARDSENHPAARTQNAPTLVNKMLLSFDMLQNSQHRDTVELGIIEQPIVRNSAPHHLDLARYVRFSKRVHANGSGHSGTRSEKQGVIETSDIKQPVTRTDVR</sequence>
<reference evidence="2" key="1">
    <citation type="journal article" date="2014" name="Front. Microbiol.">
        <title>High frequency of phylogenetically diverse reductive dehalogenase-homologous genes in deep subseafloor sedimentary metagenomes.</title>
        <authorList>
            <person name="Kawai M."/>
            <person name="Futagami T."/>
            <person name="Toyoda A."/>
            <person name="Takaki Y."/>
            <person name="Nishi S."/>
            <person name="Hori S."/>
            <person name="Arai W."/>
            <person name="Tsubouchi T."/>
            <person name="Morono Y."/>
            <person name="Uchiyama I."/>
            <person name="Ito T."/>
            <person name="Fujiyama A."/>
            <person name="Inagaki F."/>
            <person name="Takami H."/>
        </authorList>
    </citation>
    <scope>NUCLEOTIDE SEQUENCE</scope>
    <source>
        <strain evidence="2">Expedition CK06-06</strain>
    </source>
</reference>
<protein>
    <submittedName>
        <fullName evidence="2">Uncharacterized protein</fullName>
    </submittedName>
</protein>
<accession>X0XAX0</accession>
<feature type="compositionally biased region" description="Basic and acidic residues" evidence="1">
    <location>
        <begin position="30"/>
        <end position="41"/>
    </location>
</feature>
<gene>
    <name evidence="2" type="ORF">S01H1_66680</name>
</gene>
<dbReference type="EMBL" id="BARS01044103">
    <property type="protein sequence ID" value="GAG32542.1"/>
    <property type="molecule type" value="Genomic_DNA"/>
</dbReference>
<dbReference type="AlphaFoldDB" id="X0XAX0"/>
<evidence type="ECO:0000256" key="1">
    <source>
        <dbReference type="SAM" id="MobiDB-lite"/>
    </source>
</evidence>
<name>X0XAX0_9ZZZZ</name>
<feature type="region of interest" description="Disordered" evidence="1">
    <location>
        <begin position="1"/>
        <end position="41"/>
    </location>
</feature>